<dbReference type="OrthoDB" id="9804026at2"/>
<dbReference type="InterPro" id="IPR016181">
    <property type="entry name" value="Acyl_CoA_acyltransferase"/>
</dbReference>
<dbReference type="SUPFAM" id="SSF55729">
    <property type="entry name" value="Acyl-CoA N-acyltransferases (Nat)"/>
    <property type="match status" value="1"/>
</dbReference>
<evidence type="ECO:0000259" key="6">
    <source>
        <dbReference type="PROSITE" id="PS51186"/>
    </source>
</evidence>
<dbReference type="Pfam" id="PF00583">
    <property type="entry name" value="Acetyltransf_1"/>
    <property type="match status" value="1"/>
</dbReference>
<keyword evidence="3 7" id="KW-0808">Transferase</keyword>
<dbReference type="PANTHER" id="PTHR43420">
    <property type="entry name" value="ACETYLTRANSFERASE"/>
    <property type="match status" value="1"/>
</dbReference>
<evidence type="ECO:0000256" key="5">
    <source>
        <dbReference type="RuleBase" id="RU363094"/>
    </source>
</evidence>
<keyword evidence="4" id="KW-0012">Acyltransferase</keyword>
<keyword evidence="8" id="KW-1185">Reference proteome</keyword>
<evidence type="ECO:0000313" key="8">
    <source>
        <dbReference type="Proteomes" id="UP000248257"/>
    </source>
</evidence>
<name>A0A318PGY3_KOMXY</name>
<keyword evidence="2 5" id="KW-0963">Cytoplasm</keyword>
<evidence type="ECO:0000256" key="4">
    <source>
        <dbReference type="ARBA" id="ARBA00023315"/>
    </source>
</evidence>
<comment type="function">
    <text evidence="5">Acetylates the N-terminal alanine of ribosomal protein bS18.</text>
</comment>
<feature type="domain" description="N-acetyltransferase" evidence="6">
    <location>
        <begin position="1"/>
        <end position="147"/>
    </location>
</feature>
<sequence>MTDAAVLAGQASVLARIHAAAFPPVHRWDAQAMVALLAMPGVFVLFAQGENAPPTAGFIMARSLFDEAEILTFAVDPAWQGQGIGRDLLARCVNEAARAGAAHMFLEVADDNVAALGLYHAAGFAVVGVRRQYYPDGTDACVMKREI</sequence>
<dbReference type="EC" id="2.3.1.266" evidence="5"/>
<dbReference type="RefSeq" id="WP_061274385.1">
    <property type="nucleotide sequence ID" value="NZ_CBCRXN010000092.1"/>
</dbReference>
<gene>
    <name evidence="7" type="primary">rimI</name>
    <name evidence="7" type="ORF">CFR75_10415</name>
</gene>
<organism evidence="7 8">
    <name type="scientific">Komagataeibacter xylinus</name>
    <name type="common">Gluconacetobacter xylinus</name>
    <dbReference type="NCBI Taxonomy" id="28448"/>
    <lineage>
        <taxon>Bacteria</taxon>
        <taxon>Pseudomonadati</taxon>
        <taxon>Pseudomonadota</taxon>
        <taxon>Alphaproteobacteria</taxon>
        <taxon>Acetobacterales</taxon>
        <taxon>Acetobacteraceae</taxon>
        <taxon>Komagataeibacter</taxon>
    </lineage>
</organism>
<comment type="similarity">
    <text evidence="1 5">Belongs to the acetyltransferase family. RimI subfamily.</text>
</comment>
<dbReference type="CDD" id="cd04301">
    <property type="entry name" value="NAT_SF"/>
    <property type="match status" value="1"/>
</dbReference>
<dbReference type="NCBIfam" id="TIGR01575">
    <property type="entry name" value="rimI"/>
    <property type="match status" value="1"/>
</dbReference>
<dbReference type="STRING" id="1220579.GCA_001571345_01894"/>
<evidence type="ECO:0000256" key="1">
    <source>
        <dbReference type="ARBA" id="ARBA00005395"/>
    </source>
</evidence>
<reference evidence="7 8" key="1">
    <citation type="submission" date="2017-07" db="EMBL/GenBank/DDBJ databases">
        <title>A draft genome sequence of Komagataeibacter xylinus LMG 1515.</title>
        <authorList>
            <person name="Skraban J."/>
            <person name="Cleenwerck I."/>
            <person name="Vandamme P."/>
            <person name="Trcek J."/>
        </authorList>
    </citation>
    <scope>NUCLEOTIDE SEQUENCE [LARGE SCALE GENOMIC DNA]</scope>
    <source>
        <strain evidence="7 8">LMG 1515</strain>
    </source>
</reference>
<dbReference type="PANTHER" id="PTHR43420:SF12">
    <property type="entry name" value="N-ACETYLTRANSFERASE DOMAIN-CONTAINING PROTEIN"/>
    <property type="match status" value="1"/>
</dbReference>
<comment type="subcellular location">
    <subcellularLocation>
        <location evidence="5">Cytoplasm</location>
    </subcellularLocation>
</comment>
<dbReference type="InterPro" id="IPR006464">
    <property type="entry name" value="AcTrfase_RimI/Ard1"/>
</dbReference>
<dbReference type="Proteomes" id="UP000248257">
    <property type="component" value="Unassembled WGS sequence"/>
</dbReference>
<dbReference type="InterPro" id="IPR000182">
    <property type="entry name" value="GNAT_dom"/>
</dbReference>
<protein>
    <recommendedName>
        <fullName evidence="5">[Ribosomal protein bS18]-alanine N-acetyltransferase</fullName>
        <ecNumber evidence="5">2.3.1.266</ecNumber>
    </recommendedName>
</protein>
<comment type="caution">
    <text evidence="7">The sequence shown here is derived from an EMBL/GenBank/DDBJ whole genome shotgun (WGS) entry which is preliminary data.</text>
</comment>
<accession>A0A318PGY3</accession>
<proteinExistence type="inferred from homology"/>
<dbReference type="AlphaFoldDB" id="A0A318PGY3"/>
<dbReference type="InterPro" id="IPR050680">
    <property type="entry name" value="YpeA/RimI_acetyltransf"/>
</dbReference>
<dbReference type="PROSITE" id="PS51186">
    <property type="entry name" value="GNAT"/>
    <property type="match status" value="1"/>
</dbReference>
<evidence type="ECO:0000256" key="2">
    <source>
        <dbReference type="ARBA" id="ARBA00022490"/>
    </source>
</evidence>
<evidence type="ECO:0000313" key="7">
    <source>
        <dbReference type="EMBL" id="PYD56511.1"/>
    </source>
</evidence>
<dbReference type="GO" id="GO:0005737">
    <property type="term" value="C:cytoplasm"/>
    <property type="evidence" value="ECO:0007669"/>
    <property type="project" value="UniProtKB-SubCell"/>
</dbReference>
<evidence type="ECO:0000256" key="3">
    <source>
        <dbReference type="ARBA" id="ARBA00022679"/>
    </source>
</evidence>
<dbReference type="EMBL" id="NKUC01000021">
    <property type="protein sequence ID" value="PYD56511.1"/>
    <property type="molecule type" value="Genomic_DNA"/>
</dbReference>
<dbReference type="GO" id="GO:0008999">
    <property type="term" value="F:protein-N-terminal-alanine acetyltransferase activity"/>
    <property type="evidence" value="ECO:0007669"/>
    <property type="project" value="UniProtKB-EC"/>
</dbReference>
<dbReference type="Gene3D" id="3.40.630.30">
    <property type="match status" value="1"/>
</dbReference>
<comment type="catalytic activity">
    <reaction evidence="5">
        <text>N-terminal L-alanyl-[ribosomal protein bS18] + acetyl-CoA = N-terminal N(alpha)-acetyl-L-alanyl-[ribosomal protein bS18] + CoA + H(+)</text>
        <dbReference type="Rhea" id="RHEA:43756"/>
        <dbReference type="Rhea" id="RHEA-COMP:10676"/>
        <dbReference type="Rhea" id="RHEA-COMP:10677"/>
        <dbReference type="ChEBI" id="CHEBI:15378"/>
        <dbReference type="ChEBI" id="CHEBI:57287"/>
        <dbReference type="ChEBI" id="CHEBI:57288"/>
        <dbReference type="ChEBI" id="CHEBI:64718"/>
        <dbReference type="ChEBI" id="CHEBI:83683"/>
        <dbReference type="EC" id="2.3.1.266"/>
    </reaction>
</comment>